<dbReference type="SMART" id="SM00065">
    <property type="entry name" value="GAF"/>
    <property type="match status" value="1"/>
</dbReference>
<evidence type="ECO:0000256" key="1">
    <source>
        <dbReference type="ARBA" id="ARBA00000085"/>
    </source>
</evidence>
<dbReference type="InterPro" id="IPR011006">
    <property type="entry name" value="CheY-like_superfamily"/>
</dbReference>
<dbReference type="PANTHER" id="PTHR45339:SF1">
    <property type="entry name" value="HYBRID SIGNAL TRANSDUCTION HISTIDINE KINASE J"/>
    <property type="match status" value="1"/>
</dbReference>
<feature type="modified residue" description="4-aspartylphosphate" evidence="10">
    <location>
        <position position="884"/>
    </location>
</feature>
<dbReference type="CDD" id="cd00156">
    <property type="entry name" value="REC"/>
    <property type="match status" value="1"/>
</dbReference>
<keyword evidence="7 17" id="KW-0418">Kinase</keyword>
<dbReference type="FunFam" id="3.30.565.10:FF:000010">
    <property type="entry name" value="Sensor histidine kinase RcsC"/>
    <property type="match status" value="1"/>
</dbReference>
<dbReference type="Gene3D" id="6.10.340.10">
    <property type="match status" value="1"/>
</dbReference>
<dbReference type="PROSITE" id="PS50885">
    <property type="entry name" value="HAMP"/>
    <property type="match status" value="1"/>
</dbReference>
<reference evidence="18" key="1">
    <citation type="submission" date="2018-04" db="EMBL/GenBank/DDBJ databases">
        <authorList>
            <person name="Cornet L."/>
        </authorList>
    </citation>
    <scope>NUCLEOTIDE SEQUENCE [LARGE SCALE GENOMIC DNA]</scope>
</reference>
<dbReference type="GO" id="GO:0016020">
    <property type="term" value="C:membrane"/>
    <property type="evidence" value="ECO:0007669"/>
    <property type="project" value="UniProtKB-SubCell"/>
</dbReference>
<dbReference type="PANTHER" id="PTHR45339">
    <property type="entry name" value="HYBRID SIGNAL TRANSDUCTION HISTIDINE KINASE J"/>
    <property type="match status" value="1"/>
</dbReference>
<keyword evidence="6" id="KW-0808">Transferase</keyword>
<feature type="modified residue" description="4-aspartylphosphate" evidence="10">
    <location>
        <position position="1153"/>
    </location>
</feature>
<evidence type="ECO:0000256" key="2">
    <source>
        <dbReference type="ARBA" id="ARBA00004370"/>
    </source>
</evidence>
<dbReference type="Gene3D" id="3.30.450.40">
    <property type="match status" value="1"/>
</dbReference>
<keyword evidence="5 10" id="KW-0597">Phosphoprotein</keyword>
<dbReference type="CDD" id="cd00082">
    <property type="entry name" value="HisKA"/>
    <property type="match status" value="1"/>
</dbReference>
<dbReference type="InterPro" id="IPR036097">
    <property type="entry name" value="HisK_dim/P_sf"/>
</dbReference>
<comment type="similarity">
    <text evidence="3">In the N-terminal section; belongs to the phytochrome family.</text>
</comment>
<proteinExistence type="inferred from homology"/>
<keyword evidence="13" id="KW-1133">Transmembrane helix</keyword>
<evidence type="ECO:0000256" key="5">
    <source>
        <dbReference type="ARBA" id="ARBA00022553"/>
    </source>
</evidence>
<dbReference type="InterPro" id="IPR003661">
    <property type="entry name" value="HisK_dim/P_dom"/>
</dbReference>
<feature type="domain" description="Histidine kinase" evidence="14">
    <location>
        <begin position="541"/>
        <end position="761"/>
    </location>
</feature>
<feature type="region of interest" description="Disordered" evidence="12">
    <location>
        <begin position="766"/>
        <end position="829"/>
    </location>
</feature>
<evidence type="ECO:0000259" key="14">
    <source>
        <dbReference type="PROSITE" id="PS50109"/>
    </source>
</evidence>
<evidence type="ECO:0000256" key="12">
    <source>
        <dbReference type="SAM" id="MobiDB-lite"/>
    </source>
</evidence>
<dbReference type="InterPro" id="IPR003660">
    <property type="entry name" value="HAMP_dom"/>
</dbReference>
<dbReference type="SMART" id="SM00388">
    <property type="entry name" value="HisKA"/>
    <property type="match status" value="1"/>
</dbReference>
<dbReference type="SUPFAM" id="SSF55781">
    <property type="entry name" value="GAF domain-like"/>
    <property type="match status" value="1"/>
</dbReference>
<keyword evidence="11" id="KW-0175">Coiled coil</keyword>
<keyword evidence="8" id="KW-0902">Two-component regulatory system</keyword>
<dbReference type="Proteomes" id="UP000249081">
    <property type="component" value="Unassembled WGS sequence"/>
</dbReference>
<feature type="compositionally biased region" description="Low complexity" evidence="12">
    <location>
        <begin position="465"/>
        <end position="484"/>
    </location>
</feature>
<evidence type="ECO:0000256" key="4">
    <source>
        <dbReference type="ARBA" id="ARBA00012438"/>
    </source>
</evidence>
<evidence type="ECO:0000256" key="6">
    <source>
        <dbReference type="ARBA" id="ARBA00022679"/>
    </source>
</evidence>
<gene>
    <name evidence="17" type="ORF">DCF17_07800</name>
</gene>
<evidence type="ECO:0000259" key="16">
    <source>
        <dbReference type="PROSITE" id="PS50885"/>
    </source>
</evidence>
<dbReference type="Gene3D" id="3.40.50.2300">
    <property type="match status" value="3"/>
</dbReference>
<dbReference type="CDD" id="cd17546">
    <property type="entry name" value="REC_hyHK_CKI1_RcsC-like"/>
    <property type="match status" value="1"/>
</dbReference>
<dbReference type="EMBL" id="QBMN01000041">
    <property type="protein sequence ID" value="PZO42829.1"/>
    <property type="molecule type" value="Genomic_DNA"/>
</dbReference>
<dbReference type="Pfam" id="PF00672">
    <property type="entry name" value="HAMP"/>
    <property type="match status" value="1"/>
</dbReference>
<feature type="modified residue" description="4-aspartylphosphate" evidence="10">
    <location>
        <position position="1006"/>
    </location>
</feature>
<dbReference type="CDD" id="cd06225">
    <property type="entry name" value="HAMP"/>
    <property type="match status" value="1"/>
</dbReference>
<dbReference type="PROSITE" id="PS50110">
    <property type="entry name" value="RESPONSE_REGULATORY"/>
    <property type="match status" value="3"/>
</dbReference>
<dbReference type="Gene3D" id="3.30.565.10">
    <property type="entry name" value="Histidine kinase-like ATPase, C-terminal domain"/>
    <property type="match status" value="1"/>
</dbReference>
<dbReference type="SUPFAM" id="SSF52172">
    <property type="entry name" value="CheY-like"/>
    <property type="match status" value="3"/>
</dbReference>
<dbReference type="InterPro" id="IPR003594">
    <property type="entry name" value="HATPase_dom"/>
</dbReference>
<evidence type="ECO:0000256" key="3">
    <source>
        <dbReference type="ARBA" id="ARBA00006402"/>
    </source>
</evidence>
<dbReference type="Pfam" id="PF13185">
    <property type="entry name" value="GAF_2"/>
    <property type="match status" value="1"/>
</dbReference>
<feature type="domain" description="Response regulatory" evidence="15">
    <location>
        <begin position="835"/>
        <end position="948"/>
    </location>
</feature>
<dbReference type="InterPro" id="IPR029016">
    <property type="entry name" value="GAF-like_dom_sf"/>
</dbReference>
<accession>A0A2W4WLT0</accession>
<evidence type="ECO:0000313" key="17">
    <source>
        <dbReference type="EMBL" id="PZO42829.1"/>
    </source>
</evidence>
<dbReference type="InterPro" id="IPR004358">
    <property type="entry name" value="Sig_transdc_His_kin-like_C"/>
</dbReference>
<evidence type="ECO:0000256" key="11">
    <source>
        <dbReference type="SAM" id="Coils"/>
    </source>
</evidence>
<dbReference type="SUPFAM" id="SSF47384">
    <property type="entry name" value="Homodimeric domain of signal transducing histidine kinase"/>
    <property type="match status" value="1"/>
</dbReference>
<dbReference type="InterPro" id="IPR007891">
    <property type="entry name" value="CHASE3"/>
</dbReference>
<dbReference type="PRINTS" id="PR00344">
    <property type="entry name" value="BCTRLSENSOR"/>
</dbReference>
<feature type="domain" description="Response regulatory" evidence="15">
    <location>
        <begin position="957"/>
        <end position="1073"/>
    </location>
</feature>
<dbReference type="SUPFAM" id="SSF158472">
    <property type="entry name" value="HAMP domain-like"/>
    <property type="match status" value="1"/>
</dbReference>
<dbReference type="EC" id="2.7.13.3" evidence="4"/>
<feature type="transmembrane region" description="Helical" evidence="13">
    <location>
        <begin position="187"/>
        <end position="206"/>
    </location>
</feature>
<feature type="transmembrane region" description="Helical" evidence="13">
    <location>
        <begin position="12"/>
        <end position="32"/>
    </location>
</feature>
<dbReference type="SUPFAM" id="SSF55874">
    <property type="entry name" value="ATPase domain of HSP90 chaperone/DNA topoisomerase II/histidine kinase"/>
    <property type="match status" value="1"/>
</dbReference>
<dbReference type="SMART" id="SM00448">
    <property type="entry name" value="REC"/>
    <property type="match status" value="3"/>
</dbReference>
<feature type="compositionally biased region" description="Low complexity" evidence="12">
    <location>
        <begin position="794"/>
        <end position="807"/>
    </location>
</feature>
<name>A0A2W4WLT0_9CYAN</name>
<sequence length="1222" mass="135063">MVNRFKIGTRIGAGFAVGLTILAVLGAIAYGTTTTLIRSAEREREAYQILGYLTDLEADLTNAETGQRGYLITGQPRYLEPYDSALLELDNIYGALRLLQSDNPDFQSRLADLDPLIEARLNVLRDGILLRDSGGFEAAQAFIVNDDGRQMMENLRDQINEMRRQEESMLQERAAQSRLSAQQTTRTIAYGIPAAFILISLLGWWLSRNISRPLHKLSETAEQLADGNLGVTLPESTAQDETGILTRTFGQMVTNLRETIRANEDQRRLKSNLADLSQQLQGQRSLESLANLVLTYIAPLVEAQQGVLYVCDTTREPARLKLLSSYAYQARKHLSNEFELGEGLVGQCALEKQRILLTQVPGDYIRISSGLGEAPPLNIVVLPLLFENEVMGVLELASFQRFDGLQLTFLDEASRVAGVMINAIAAYMQTQQLLEQSQVLTEELRQQQEELLQSNHLLEERTESLQESELTLQQQQEELQQSNEELQQLNEELEEKAELLETQKQQVERKNQEVEQARQVLEDQARQLAQSSQYKSEFLANMSHELRTPLNSLLILAKMLSDNGDGNLSDRQVEYSRTIHSAGADLLSLINDILDLAKIESGTMQVAVEALAFTAIQFELERTFQPAAAEKGLQLQIALDPALPNTLTTDPRRLQQILKNLLSNAVKFTERGGVTVRILPVEGDRLAFAVSDTGIGIAPDKQQSIFGAFQQADGTTSRKYGGTGLGLSISLQLAELLGGSIELESQPDEGSTFTLYLPQRYEASEIAPDPVPDREGLQPAAPGQRFNNPRSFTAAAASAPAIADRPGPALPPLPASLEDDRTRLSPPGQGATDQVLLVIEDDPNFARILLDMARGQGFKVLVALQGQTGLALAQQFVPNAITLDLHLPDTEGLAVLEQLKQDPATRHIPVHVMTVNDQQQREFHMGAIAHIQKPVTPEILTQALIDIKQFVERRVRYLLVVEDDPVQAQSIIELIGGGDVTSTAVHTGAAALGVLRSQPCDCVVLDLGLPDMNGFDLIEQIKQEPALARLPIIVYTGKDLTEAEATRLRRLAETLIIKDVRSPERLLDETALFLHRVQTNLPPSQQPSLSRLQPGDASLAGKKVLIVDDDVRNIFALTSLLEQYDMAVVFAENGREGIATLQRNADVGIVLMDVMMPDLDGYETTRLIRQIEPFKSLPIIALTAKAMQGDREKCVEAGASDYITKPVDTDQLLTLLRLWLYR</sequence>
<dbReference type="Pfam" id="PF00512">
    <property type="entry name" value="HisKA"/>
    <property type="match status" value="1"/>
</dbReference>
<evidence type="ECO:0000256" key="7">
    <source>
        <dbReference type="ARBA" id="ARBA00022777"/>
    </source>
</evidence>
<reference evidence="17 18" key="2">
    <citation type="submission" date="2018-06" db="EMBL/GenBank/DDBJ databases">
        <title>Metagenomic assembly of (sub)arctic Cyanobacteria and their associated microbiome from non-axenic cultures.</title>
        <authorList>
            <person name="Baurain D."/>
        </authorList>
    </citation>
    <scope>NUCLEOTIDE SEQUENCE [LARGE SCALE GENOMIC DNA]</scope>
    <source>
        <strain evidence="17">ULC041bin1</strain>
    </source>
</reference>
<comment type="caution">
    <text evidence="17">The sequence shown here is derived from an EMBL/GenBank/DDBJ whole genome shotgun (WGS) entry which is preliminary data.</text>
</comment>
<evidence type="ECO:0000313" key="18">
    <source>
        <dbReference type="Proteomes" id="UP000249081"/>
    </source>
</evidence>
<dbReference type="SMART" id="SM00387">
    <property type="entry name" value="HATPase_c"/>
    <property type="match status" value="1"/>
</dbReference>
<dbReference type="AlphaFoldDB" id="A0A2W4WLT0"/>
<evidence type="ECO:0000256" key="10">
    <source>
        <dbReference type="PROSITE-ProRule" id="PRU00169"/>
    </source>
</evidence>
<comment type="catalytic activity">
    <reaction evidence="1">
        <text>ATP + protein L-histidine = ADP + protein N-phospho-L-histidine.</text>
        <dbReference type="EC" id="2.7.13.3"/>
    </reaction>
</comment>
<keyword evidence="13" id="KW-0812">Transmembrane</keyword>
<dbReference type="InterPro" id="IPR001789">
    <property type="entry name" value="Sig_transdc_resp-reg_receiver"/>
</dbReference>
<dbReference type="Pfam" id="PF02518">
    <property type="entry name" value="HATPase_c"/>
    <property type="match status" value="1"/>
</dbReference>
<protein>
    <recommendedName>
        <fullName evidence="9">Circadian input-output histidine kinase CikA</fullName>
        <ecNumber evidence="4">2.7.13.3</ecNumber>
    </recommendedName>
</protein>
<evidence type="ECO:0000256" key="8">
    <source>
        <dbReference type="ARBA" id="ARBA00023012"/>
    </source>
</evidence>
<dbReference type="CDD" id="cd19410">
    <property type="entry name" value="HK9-like_sensor"/>
    <property type="match status" value="1"/>
</dbReference>
<dbReference type="SMART" id="SM00304">
    <property type="entry name" value="HAMP"/>
    <property type="match status" value="1"/>
</dbReference>
<evidence type="ECO:0000256" key="13">
    <source>
        <dbReference type="SAM" id="Phobius"/>
    </source>
</evidence>
<dbReference type="InterPro" id="IPR036890">
    <property type="entry name" value="HATPase_C_sf"/>
</dbReference>
<feature type="region of interest" description="Disordered" evidence="12">
    <location>
        <begin position="463"/>
        <end position="484"/>
    </location>
</feature>
<organism evidence="17 18">
    <name type="scientific">Shackletoniella antarctica</name>
    <dbReference type="NCBI Taxonomy" id="268115"/>
    <lineage>
        <taxon>Bacteria</taxon>
        <taxon>Bacillati</taxon>
        <taxon>Cyanobacteriota</taxon>
        <taxon>Cyanophyceae</taxon>
        <taxon>Oculatellales</taxon>
        <taxon>Oculatellaceae</taxon>
        <taxon>Shackletoniella</taxon>
    </lineage>
</organism>
<dbReference type="GO" id="GO:0000155">
    <property type="term" value="F:phosphorelay sensor kinase activity"/>
    <property type="evidence" value="ECO:0007669"/>
    <property type="project" value="InterPro"/>
</dbReference>
<dbReference type="InterPro" id="IPR005467">
    <property type="entry name" value="His_kinase_dom"/>
</dbReference>
<dbReference type="Pfam" id="PF00072">
    <property type="entry name" value="Response_reg"/>
    <property type="match status" value="3"/>
</dbReference>
<evidence type="ECO:0000259" key="15">
    <source>
        <dbReference type="PROSITE" id="PS50110"/>
    </source>
</evidence>
<dbReference type="Pfam" id="PF05227">
    <property type="entry name" value="CHASE3"/>
    <property type="match status" value="1"/>
</dbReference>
<evidence type="ECO:0000256" key="9">
    <source>
        <dbReference type="ARBA" id="ARBA00074306"/>
    </source>
</evidence>
<dbReference type="CDD" id="cd16922">
    <property type="entry name" value="HATPase_EvgS-ArcB-TorS-like"/>
    <property type="match status" value="1"/>
</dbReference>
<dbReference type="Gene3D" id="1.10.287.130">
    <property type="match status" value="1"/>
</dbReference>
<comment type="subcellular location">
    <subcellularLocation>
        <location evidence="2">Membrane</location>
    </subcellularLocation>
</comment>
<feature type="domain" description="HAMP" evidence="16">
    <location>
        <begin position="208"/>
        <end position="261"/>
    </location>
</feature>
<feature type="coiled-coil region" evidence="11">
    <location>
        <begin position="145"/>
        <end position="172"/>
    </location>
</feature>
<keyword evidence="13" id="KW-0472">Membrane</keyword>
<dbReference type="InterPro" id="IPR003018">
    <property type="entry name" value="GAF"/>
</dbReference>
<feature type="domain" description="Response regulatory" evidence="15">
    <location>
        <begin position="1103"/>
        <end position="1220"/>
    </location>
</feature>
<dbReference type="PROSITE" id="PS50109">
    <property type="entry name" value="HIS_KIN"/>
    <property type="match status" value="1"/>
</dbReference>